<proteinExistence type="inferred from homology"/>
<dbReference type="GO" id="GO:0008381">
    <property type="term" value="F:mechanosensitive monoatomic ion channel activity"/>
    <property type="evidence" value="ECO:0007669"/>
    <property type="project" value="InterPro"/>
</dbReference>
<comment type="function">
    <text evidence="1">Mechanosensitive channel that participates in the regulation of osmotic pressure changes within the cell, opening in response to stretch forces in the membrane lipid bilayer, without the need for other proteins. Contributes to normal resistance to hypoosmotic shock. Forms an ion channel of 1.0 nanosiemens conductance with a slight preference for anions.</text>
</comment>
<keyword evidence="1" id="KW-0406">Ion transport</keyword>
<dbReference type="InterPro" id="IPR045275">
    <property type="entry name" value="MscS_archaea/bacteria_type"/>
</dbReference>
<dbReference type="Proteomes" id="UP000077961">
    <property type="component" value="Unassembled WGS sequence"/>
</dbReference>
<feature type="domain" description="Mechanosensitive ion channel MscS C-terminal" evidence="2">
    <location>
        <begin position="25"/>
        <end position="107"/>
    </location>
</feature>
<dbReference type="EMBL" id="LXKA01000121">
    <property type="protein sequence ID" value="OAJ63679.1"/>
    <property type="molecule type" value="Genomic_DNA"/>
</dbReference>
<comment type="subunit">
    <text evidence="1">Homoheptamer.</text>
</comment>
<dbReference type="PANTHER" id="PTHR30221">
    <property type="entry name" value="SMALL-CONDUCTANCE MECHANOSENSITIVE CHANNEL"/>
    <property type="match status" value="1"/>
</dbReference>
<accession>A0A1A9NBC6</accession>
<evidence type="ECO:0000313" key="3">
    <source>
        <dbReference type="EMBL" id="OAJ55937.1"/>
    </source>
</evidence>
<name>A0A1A9NBC6_9BURK</name>
<comment type="caution">
    <text evidence="4">The sequence shown here is derived from an EMBL/GenBank/DDBJ whole genome shotgun (WGS) entry which is preliminary data.</text>
</comment>
<keyword evidence="1" id="KW-0813">Transport</keyword>
<evidence type="ECO:0000313" key="5">
    <source>
        <dbReference type="Proteomes" id="UP000077961"/>
    </source>
</evidence>
<dbReference type="InterPro" id="IPR049278">
    <property type="entry name" value="MS_channel_C"/>
</dbReference>
<dbReference type="GO" id="GO:0005886">
    <property type="term" value="C:plasma membrane"/>
    <property type="evidence" value="ECO:0007669"/>
    <property type="project" value="UniProtKB-SubCell"/>
</dbReference>
<evidence type="ECO:0000259" key="2">
    <source>
        <dbReference type="Pfam" id="PF21082"/>
    </source>
</evidence>
<keyword evidence="5" id="KW-1185">Reference proteome</keyword>
<reference evidence="5 6" key="1">
    <citation type="submission" date="2016-04" db="EMBL/GenBank/DDBJ databases">
        <title>Reclassification of Paraburkholderia panaciterrae (Farh et al. 2015) Dobritsa &amp; Samadpour 2016 as a later homotypic synonym of Paraburkholderia ginsengiterrae (Farh et al. 2015) Dobritsa &amp; Samadpour 2016.</title>
        <authorList>
            <person name="Dobritsa A.P."/>
            <person name="Kutumbaka K."/>
            <person name="Samadpour M."/>
        </authorList>
    </citation>
    <scope>NUCLEOTIDE SEQUENCE [LARGE SCALE GENOMIC DNA]</scope>
    <source>
        <strain evidence="4 6">DCY85</strain>
        <strain evidence="3 5">DCY85-1</strain>
    </source>
</reference>
<dbReference type="EMBL" id="LXJZ01000189">
    <property type="protein sequence ID" value="OAJ55937.1"/>
    <property type="molecule type" value="Genomic_DNA"/>
</dbReference>
<dbReference type="PANTHER" id="PTHR30221:SF1">
    <property type="entry name" value="SMALL-CONDUCTANCE MECHANOSENSITIVE CHANNEL"/>
    <property type="match status" value="1"/>
</dbReference>
<evidence type="ECO:0000313" key="4">
    <source>
        <dbReference type="EMBL" id="OAJ63679.1"/>
    </source>
</evidence>
<keyword evidence="1" id="KW-0997">Cell inner membrane</keyword>
<dbReference type="InterPro" id="IPR011066">
    <property type="entry name" value="MscS_channel_C_sf"/>
</dbReference>
<keyword evidence="1" id="KW-1003">Cell membrane</keyword>
<dbReference type="Gene3D" id="3.30.70.100">
    <property type="match status" value="1"/>
</dbReference>
<organism evidence="4 6">
    <name type="scientific">Paraburkholderia ginsengiterrae</name>
    <dbReference type="NCBI Taxonomy" id="1462993"/>
    <lineage>
        <taxon>Bacteria</taxon>
        <taxon>Pseudomonadati</taxon>
        <taxon>Pseudomonadota</taxon>
        <taxon>Betaproteobacteria</taxon>
        <taxon>Burkholderiales</taxon>
        <taxon>Burkholderiaceae</taxon>
        <taxon>Paraburkholderia</taxon>
    </lineage>
</organism>
<dbReference type="Pfam" id="PF21082">
    <property type="entry name" value="MS_channel_3rd"/>
    <property type="match status" value="1"/>
</dbReference>
<protein>
    <recommendedName>
        <fullName evidence="1">Small-conductance mechanosensitive channel</fullName>
    </recommendedName>
</protein>
<comment type="similarity">
    <text evidence="1">Belongs to the MscS (TC 1.A.23) family.</text>
</comment>
<keyword evidence="1" id="KW-0407">Ion channel</keyword>
<dbReference type="AlphaFoldDB" id="A0A1A9NBC6"/>
<evidence type="ECO:0000313" key="6">
    <source>
        <dbReference type="Proteomes" id="UP000078116"/>
    </source>
</evidence>
<keyword evidence="1" id="KW-0472">Membrane</keyword>
<dbReference type="Proteomes" id="UP000078116">
    <property type="component" value="Unassembled WGS sequence"/>
</dbReference>
<sequence>MVVVPNGKIIGGNIINYTRHPHRRIEIIVGVAYDSEVSHVKAVLSRVVESDSRILHHLGNTIRLNEMAASSLNYVVRVWANNADYWDVYYDMMEGIKTALDKHKIGIPYPQLDVHFHRAAVRAECTAD</sequence>
<dbReference type="STRING" id="1462993.A6V36_34185"/>
<gene>
    <name evidence="3" type="ORF">A6V36_34185</name>
    <name evidence="4" type="ORF">A6V37_20340</name>
</gene>
<evidence type="ECO:0000256" key="1">
    <source>
        <dbReference type="RuleBase" id="RU369025"/>
    </source>
</evidence>
<comment type="subcellular location">
    <subcellularLocation>
        <location evidence="1">Cell inner membrane</location>
        <topology evidence="1">Multi-pass membrane protein</topology>
    </subcellularLocation>
</comment>
<dbReference type="SUPFAM" id="SSF82689">
    <property type="entry name" value="Mechanosensitive channel protein MscS (YggB), C-terminal domain"/>
    <property type="match status" value="1"/>
</dbReference>